<evidence type="ECO:0000313" key="7">
    <source>
        <dbReference type="Proteomes" id="UP000317171"/>
    </source>
</evidence>
<dbReference type="InterPro" id="IPR004107">
    <property type="entry name" value="Integrase_SAM-like_N"/>
</dbReference>
<dbReference type="GO" id="GO:0006310">
    <property type="term" value="P:DNA recombination"/>
    <property type="evidence" value="ECO:0007669"/>
    <property type="project" value="UniProtKB-KW"/>
</dbReference>
<accession>A0A517RD19</accession>
<dbReference type="OrthoDB" id="9801717at2"/>
<evidence type="ECO:0000259" key="5">
    <source>
        <dbReference type="PROSITE" id="PS51898"/>
    </source>
</evidence>
<dbReference type="Proteomes" id="UP000317171">
    <property type="component" value="Chromosome"/>
</dbReference>
<keyword evidence="4" id="KW-0233">DNA recombination</keyword>
<dbReference type="InterPro" id="IPR002104">
    <property type="entry name" value="Integrase_catalytic"/>
</dbReference>
<evidence type="ECO:0000313" key="6">
    <source>
        <dbReference type="EMBL" id="QDT41779.1"/>
    </source>
</evidence>
<dbReference type="EMBL" id="CP036269">
    <property type="protein sequence ID" value="QDT41779.1"/>
    <property type="molecule type" value="Genomic_DNA"/>
</dbReference>
<reference evidence="6 7" key="1">
    <citation type="submission" date="2019-02" db="EMBL/GenBank/DDBJ databases">
        <title>Deep-cultivation of Planctomycetes and their phenomic and genomic characterization uncovers novel biology.</title>
        <authorList>
            <person name="Wiegand S."/>
            <person name="Jogler M."/>
            <person name="Boedeker C."/>
            <person name="Pinto D."/>
            <person name="Vollmers J."/>
            <person name="Rivas-Marin E."/>
            <person name="Kohn T."/>
            <person name="Peeters S.H."/>
            <person name="Heuer A."/>
            <person name="Rast P."/>
            <person name="Oberbeckmann S."/>
            <person name="Bunk B."/>
            <person name="Jeske O."/>
            <person name="Meyerdierks A."/>
            <person name="Storesund J.E."/>
            <person name="Kallscheuer N."/>
            <person name="Luecker S."/>
            <person name="Lage O.M."/>
            <person name="Pohl T."/>
            <person name="Merkel B.J."/>
            <person name="Hornburger P."/>
            <person name="Mueller R.-W."/>
            <person name="Bruemmer F."/>
            <person name="Labrenz M."/>
            <person name="Spormann A.M."/>
            <person name="Op den Camp H."/>
            <person name="Overmann J."/>
            <person name="Amann R."/>
            <person name="Jetten M.S.M."/>
            <person name="Mascher T."/>
            <person name="Medema M.H."/>
            <person name="Devos D.P."/>
            <person name="Kaster A.-K."/>
            <person name="Ovreas L."/>
            <person name="Rohde M."/>
            <person name="Galperin M.Y."/>
            <person name="Jogler C."/>
        </authorList>
    </citation>
    <scope>NUCLEOTIDE SEQUENCE [LARGE SCALE GENOMIC DNA]</scope>
    <source>
        <strain evidence="6 7">Pan241w</strain>
    </source>
</reference>
<dbReference type="GO" id="GO:0015074">
    <property type="term" value="P:DNA integration"/>
    <property type="evidence" value="ECO:0007669"/>
    <property type="project" value="UniProtKB-KW"/>
</dbReference>
<dbReference type="InterPro" id="IPR013762">
    <property type="entry name" value="Integrase-like_cat_sf"/>
</dbReference>
<dbReference type="Gene3D" id="1.10.443.10">
    <property type="entry name" value="Intergrase catalytic core"/>
    <property type="match status" value="1"/>
</dbReference>
<keyword evidence="3" id="KW-0238">DNA-binding</keyword>
<dbReference type="AlphaFoldDB" id="A0A517RD19"/>
<gene>
    <name evidence="6" type="primary">xerC_2</name>
    <name evidence="6" type="ORF">Pan241w_18420</name>
</gene>
<evidence type="ECO:0000256" key="3">
    <source>
        <dbReference type="ARBA" id="ARBA00023125"/>
    </source>
</evidence>
<dbReference type="RefSeq" id="WP_145213915.1">
    <property type="nucleotide sequence ID" value="NZ_CP036269.1"/>
</dbReference>
<comment type="similarity">
    <text evidence="1">Belongs to the 'phage' integrase family.</text>
</comment>
<dbReference type="PANTHER" id="PTHR30349:SF64">
    <property type="entry name" value="PROPHAGE INTEGRASE INTD-RELATED"/>
    <property type="match status" value="1"/>
</dbReference>
<dbReference type="Pfam" id="PF00589">
    <property type="entry name" value="Phage_integrase"/>
    <property type="match status" value="1"/>
</dbReference>
<dbReference type="PROSITE" id="PS51898">
    <property type="entry name" value="TYR_RECOMBINASE"/>
    <property type="match status" value="1"/>
</dbReference>
<dbReference type="InterPro" id="IPR050090">
    <property type="entry name" value="Tyrosine_recombinase_XerCD"/>
</dbReference>
<proteinExistence type="inferred from homology"/>
<dbReference type="Gene3D" id="1.10.150.130">
    <property type="match status" value="1"/>
</dbReference>
<dbReference type="InterPro" id="IPR011010">
    <property type="entry name" value="DNA_brk_join_enz"/>
</dbReference>
<evidence type="ECO:0000256" key="1">
    <source>
        <dbReference type="ARBA" id="ARBA00008857"/>
    </source>
</evidence>
<dbReference type="Pfam" id="PF13495">
    <property type="entry name" value="Phage_int_SAM_4"/>
    <property type="match status" value="1"/>
</dbReference>
<keyword evidence="2" id="KW-0229">DNA integration</keyword>
<keyword evidence="7" id="KW-1185">Reference proteome</keyword>
<feature type="domain" description="Tyr recombinase" evidence="5">
    <location>
        <begin position="111"/>
        <end position="295"/>
    </location>
</feature>
<name>A0A517RD19_9PLAN</name>
<dbReference type="PANTHER" id="PTHR30349">
    <property type="entry name" value="PHAGE INTEGRASE-RELATED"/>
    <property type="match status" value="1"/>
</dbReference>
<dbReference type="GO" id="GO:0003677">
    <property type="term" value="F:DNA binding"/>
    <property type="evidence" value="ECO:0007669"/>
    <property type="project" value="UniProtKB-KW"/>
</dbReference>
<sequence length="310" mass="35690">MANYNNSVRSEYFNGKLYDQMTDDLHLAGMAQRTIHGYLRAVRQLADYSKRSPDKVTEEQLRQWLLHLKIEKQFAYGSLRVAFSGTKFFFTRTCRRDWRTLSETKLQNIQSLPEVITPGQVQQIIDACTTIRMATFFWTVYSLGLRIDEGLNLHVGDIDGQRMMVHIHRGKGAKDRYIPLPSSTLVWLREYWITHRNPTFLFPADGRNHRQGATATTPMSMTAAQGAIKKITKQLKFGKKVSTHTLRHSYATHLLEAGASLKAIQKYLGHTSLQTTMIYLHLTETAEADTQKLINQLFVRKPLPQRFSDK</sequence>
<evidence type="ECO:0000256" key="2">
    <source>
        <dbReference type="ARBA" id="ARBA00022908"/>
    </source>
</evidence>
<protein>
    <submittedName>
        <fullName evidence="6">Tyrosine recombinase XerC</fullName>
    </submittedName>
</protein>
<organism evidence="6 7">
    <name type="scientific">Gimesia alba</name>
    <dbReference type="NCBI Taxonomy" id="2527973"/>
    <lineage>
        <taxon>Bacteria</taxon>
        <taxon>Pseudomonadati</taxon>
        <taxon>Planctomycetota</taxon>
        <taxon>Planctomycetia</taxon>
        <taxon>Planctomycetales</taxon>
        <taxon>Planctomycetaceae</taxon>
        <taxon>Gimesia</taxon>
    </lineage>
</organism>
<dbReference type="KEGG" id="gaz:Pan241w_18420"/>
<evidence type="ECO:0000256" key="4">
    <source>
        <dbReference type="ARBA" id="ARBA00023172"/>
    </source>
</evidence>
<dbReference type="InterPro" id="IPR010998">
    <property type="entry name" value="Integrase_recombinase_N"/>
</dbReference>
<dbReference type="SUPFAM" id="SSF56349">
    <property type="entry name" value="DNA breaking-rejoining enzymes"/>
    <property type="match status" value="1"/>
</dbReference>